<dbReference type="EMBL" id="JAABOA010001352">
    <property type="protein sequence ID" value="KAF9581717.1"/>
    <property type="molecule type" value="Genomic_DNA"/>
</dbReference>
<evidence type="ECO:0000313" key="2">
    <source>
        <dbReference type="EMBL" id="KAF9581717.1"/>
    </source>
</evidence>
<protein>
    <submittedName>
        <fullName evidence="2">Uncharacterized protein</fullName>
    </submittedName>
</protein>
<dbReference type="Proteomes" id="UP000780801">
    <property type="component" value="Unassembled WGS sequence"/>
</dbReference>
<reference evidence="2" key="1">
    <citation type="journal article" date="2020" name="Fungal Divers.">
        <title>Resolving the Mortierellaceae phylogeny through synthesis of multi-gene phylogenetics and phylogenomics.</title>
        <authorList>
            <person name="Vandepol N."/>
            <person name="Liber J."/>
            <person name="Desiro A."/>
            <person name="Na H."/>
            <person name="Kennedy M."/>
            <person name="Barry K."/>
            <person name="Grigoriev I.V."/>
            <person name="Miller A.N."/>
            <person name="O'Donnell K."/>
            <person name="Stajich J.E."/>
            <person name="Bonito G."/>
        </authorList>
    </citation>
    <scope>NUCLEOTIDE SEQUENCE</scope>
    <source>
        <strain evidence="2">KOD1015</strain>
    </source>
</reference>
<feature type="compositionally biased region" description="Low complexity" evidence="1">
    <location>
        <begin position="64"/>
        <end position="74"/>
    </location>
</feature>
<proteinExistence type="predicted"/>
<evidence type="ECO:0000313" key="3">
    <source>
        <dbReference type="Proteomes" id="UP000780801"/>
    </source>
</evidence>
<organism evidence="2 3">
    <name type="scientific">Lunasporangiospora selenospora</name>
    <dbReference type="NCBI Taxonomy" id="979761"/>
    <lineage>
        <taxon>Eukaryota</taxon>
        <taxon>Fungi</taxon>
        <taxon>Fungi incertae sedis</taxon>
        <taxon>Mucoromycota</taxon>
        <taxon>Mortierellomycotina</taxon>
        <taxon>Mortierellomycetes</taxon>
        <taxon>Mortierellales</taxon>
        <taxon>Mortierellaceae</taxon>
        <taxon>Lunasporangiospora</taxon>
    </lineage>
</organism>
<keyword evidence="3" id="KW-1185">Reference proteome</keyword>
<evidence type="ECO:0000256" key="1">
    <source>
        <dbReference type="SAM" id="MobiDB-lite"/>
    </source>
</evidence>
<sequence>MSSRIKGLFSSKKKKEEKEHAKAQQGLVKGVSSSAASIRTANSSFSASLNLSHGSGSQKTKAMSVTSLTSSTSVHDLQKDVTLTGSTKDE</sequence>
<dbReference type="AlphaFoldDB" id="A0A9P6FUP2"/>
<gene>
    <name evidence="2" type="ORF">BGW38_001161</name>
</gene>
<feature type="region of interest" description="Disordered" evidence="1">
    <location>
        <begin position="1"/>
        <end position="33"/>
    </location>
</feature>
<comment type="caution">
    <text evidence="2">The sequence shown here is derived from an EMBL/GenBank/DDBJ whole genome shotgun (WGS) entry which is preliminary data.</text>
</comment>
<feature type="region of interest" description="Disordered" evidence="1">
    <location>
        <begin position="46"/>
        <end position="90"/>
    </location>
</feature>
<accession>A0A9P6FUP2</accession>
<name>A0A9P6FUP2_9FUNG</name>
<feature type="non-terminal residue" evidence="2">
    <location>
        <position position="90"/>
    </location>
</feature>
<feature type="compositionally biased region" description="Polar residues" evidence="1">
    <location>
        <begin position="53"/>
        <end position="63"/>
    </location>
</feature>
<feature type="compositionally biased region" description="Polar residues" evidence="1">
    <location>
        <begin position="81"/>
        <end position="90"/>
    </location>
</feature>